<dbReference type="Proteomes" id="UP000701853">
    <property type="component" value="Chromosome 1"/>
</dbReference>
<keyword evidence="10 13" id="KW-0472">Membrane</keyword>
<evidence type="ECO:0000256" key="5">
    <source>
        <dbReference type="ARBA" id="ARBA00022729"/>
    </source>
</evidence>
<feature type="binding site" evidence="12">
    <location>
        <position position="1004"/>
    </location>
    <ligand>
        <name>ATP</name>
        <dbReference type="ChEBI" id="CHEBI:30616"/>
    </ligand>
</feature>
<keyword evidence="9 13" id="KW-1133">Transmembrane helix</keyword>
<dbReference type="Gene3D" id="1.10.510.10">
    <property type="entry name" value="Transferase(Phosphotransferase) domain 1"/>
    <property type="match status" value="2"/>
</dbReference>
<comment type="caution">
    <text evidence="16">The sequence shown here is derived from an EMBL/GenBank/DDBJ whole genome shotgun (WGS) entry which is preliminary data.</text>
</comment>
<keyword evidence="7" id="KW-0418">Kinase</keyword>
<evidence type="ECO:0000256" key="13">
    <source>
        <dbReference type="SAM" id="Phobius"/>
    </source>
</evidence>
<accession>A0A8J5ZN70</accession>
<dbReference type="EMBL" id="JAHUZN010000001">
    <property type="protein sequence ID" value="KAG8502392.1"/>
    <property type="molecule type" value="Genomic_DNA"/>
</dbReference>
<feature type="binding site" evidence="12">
    <location>
        <position position="361"/>
    </location>
    <ligand>
        <name>ATP</name>
        <dbReference type="ChEBI" id="CHEBI:30616"/>
    </ligand>
</feature>
<keyword evidence="11" id="KW-0325">Glycoprotein</keyword>
<dbReference type="GO" id="GO:0030247">
    <property type="term" value="F:polysaccharide binding"/>
    <property type="evidence" value="ECO:0007669"/>
    <property type="project" value="InterPro"/>
</dbReference>
<dbReference type="SMART" id="SM00220">
    <property type="entry name" value="S_TKc"/>
    <property type="match status" value="2"/>
</dbReference>
<proteinExistence type="predicted"/>
<dbReference type="InterPro" id="IPR011009">
    <property type="entry name" value="Kinase-like_dom_sf"/>
</dbReference>
<evidence type="ECO:0000256" key="2">
    <source>
        <dbReference type="ARBA" id="ARBA00022527"/>
    </source>
</evidence>
<evidence type="ECO:0000256" key="4">
    <source>
        <dbReference type="ARBA" id="ARBA00022692"/>
    </source>
</evidence>
<feature type="transmembrane region" description="Helical" evidence="13">
    <location>
        <begin position="277"/>
        <end position="294"/>
    </location>
</feature>
<evidence type="ECO:0000256" key="7">
    <source>
        <dbReference type="ARBA" id="ARBA00022777"/>
    </source>
</evidence>
<protein>
    <recommendedName>
        <fullName evidence="15">Protein kinase domain-containing protein</fullName>
    </recommendedName>
</protein>
<evidence type="ECO:0000256" key="10">
    <source>
        <dbReference type="ARBA" id="ARBA00023136"/>
    </source>
</evidence>
<dbReference type="PROSITE" id="PS50011">
    <property type="entry name" value="PROTEIN_KINASE_DOM"/>
    <property type="match status" value="2"/>
</dbReference>
<dbReference type="SUPFAM" id="SSF56112">
    <property type="entry name" value="Protein kinase-like (PK-like)"/>
    <property type="match status" value="2"/>
</dbReference>
<feature type="domain" description="Protein kinase" evidence="15">
    <location>
        <begin position="976"/>
        <end position="1252"/>
    </location>
</feature>
<evidence type="ECO:0000256" key="6">
    <source>
        <dbReference type="ARBA" id="ARBA00022741"/>
    </source>
</evidence>
<dbReference type="OrthoDB" id="946805at2759"/>
<evidence type="ECO:0000259" key="15">
    <source>
        <dbReference type="PROSITE" id="PS50011"/>
    </source>
</evidence>
<dbReference type="InterPro" id="IPR025287">
    <property type="entry name" value="WAK_GUB"/>
</dbReference>
<evidence type="ECO:0000256" key="3">
    <source>
        <dbReference type="ARBA" id="ARBA00022679"/>
    </source>
</evidence>
<dbReference type="InterPro" id="IPR017441">
    <property type="entry name" value="Protein_kinase_ATP_BS"/>
</dbReference>
<dbReference type="GO" id="GO:0016020">
    <property type="term" value="C:membrane"/>
    <property type="evidence" value="ECO:0007669"/>
    <property type="project" value="UniProtKB-SubCell"/>
</dbReference>
<keyword evidence="5 14" id="KW-0732">Signal</keyword>
<evidence type="ECO:0000256" key="8">
    <source>
        <dbReference type="ARBA" id="ARBA00022840"/>
    </source>
</evidence>
<evidence type="ECO:0000313" key="16">
    <source>
        <dbReference type="EMBL" id="KAG8502392.1"/>
    </source>
</evidence>
<dbReference type="InterPro" id="IPR008271">
    <property type="entry name" value="Ser/Thr_kinase_AS"/>
</dbReference>
<keyword evidence="8 12" id="KW-0067">ATP-binding</keyword>
<dbReference type="PROSITE" id="PS00107">
    <property type="entry name" value="PROTEIN_KINASE_ATP"/>
    <property type="match status" value="2"/>
</dbReference>
<dbReference type="Gene3D" id="3.30.200.20">
    <property type="entry name" value="Phosphorylase Kinase, domain 1"/>
    <property type="match status" value="2"/>
</dbReference>
<organism evidence="16 17">
    <name type="scientific">Gossypium anomalum</name>
    <dbReference type="NCBI Taxonomy" id="47600"/>
    <lineage>
        <taxon>Eukaryota</taxon>
        <taxon>Viridiplantae</taxon>
        <taxon>Streptophyta</taxon>
        <taxon>Embryophyta</taxon>
        <taxon>Tracheophyta</taxon>
        <taxon>Spermatophyta</taxon>
        <taxon>Magnoliopsida</taxon>
        <taxon>eudicotyledons</taxon>
        <taxon>Gunneridae</taxon>
        <taxon>Pentapetalae</taxon>
        <taxon>rosids</taxon>
        <taxon>malvids</taxon>
        <taxon>Malvales</taxon>
        <taxon>Malvaceae</taxon>
        <taxon>Malvoideae</taxon>
        <taxon>Gossypium</taxon>
    </lineage>
</organism>
<evidence type="ECO:0000256" key="12">
    <source>
        <dbReference type="PROSITE-ProRule" id="PRU10141"/>
    </source>
</evidence>
<dbReference type="PROSITE" id="PS00108">
    <property type="entry name" value="PROTEIN_KINASE_ST"/>
    <property type="match status" value="2"/>
</dbReference>
<dbReference type="PANTHER" id="PTHR27009">
    <property type="entry name" value="RUST RESISTANCE KINASE LR10-RELATED"/>
    <property type="match status" value="1"/>
</dbReference>
<evidence type="ECO:0000256" key="9">
    <source>
        <dbReference type="ARBA" id="ARBA00022989"/>
    </source>
</evidence>
<dbReference type="AlphaFoldDB" id="A0A8J5ZN70"/>
<comment type="subcellular location">
    <subcellularLocation>
        <location evidence="1">Membrane</location>
        <topology evidence="1">Single-pass type I membrane protein</topology>
    </subcellularLocation>
</comment>
<keyword evidence="3" id="KW-0808">Transferase</keyword>
<feature type="transmembrane region" description="Helical" evidence="13">
    <location>
        <begin position="633"/>
        <end position="652"/>
    </location>
</feature>
<keyword evidence="17" id="KW-1185">Reference proteome</keyword>
<evidence type="ECO:0000313" key="17">
    <source>
        <dbReference type="Proteomes" id="UP000701853"/>
    </source>
</evidence>
<dbReference type="Pfam" id="PF13947">
    <property type="entry name" value="GUB_WAK_bind"/>
    <property type="match status" value="2"/>
</dbReference>
<name>A0A8J5ZN70_9ROSI</name>
<feature type="signal peptide" evidence="14">
    <location>
        <begin position="1"/>
        <end position="25"/>
    </location>
</feature>
<dbReference type="FunFam" id="1.10.510.10:FF:000590">
    <property type="entry name" value="PR5-like receptor kinase"/>
    <property type="match status" value="2"/>
</dbReference>
<dbReference type="InterPro" id="IPR045874">
    <property type="entry name" value="LRK10/LRL21-25-like"/>
</dbReference>
<evidence type="ECO:0000256" key="14">
    <source>
        <dbReference type="SAM" id="SignalP"/>
    </source>
</evidence>
<dbReference type="InterPro" id="IPR000719">
    <property type="entry name" value="Prot_kinase_dom"/>
</dbReference>
<feature type="chain" id="PRO_5035145180" description="Protein kinase domain-containing protein" evidence="14">
    <location>
        <begin position="26"/>
        <end position="1269"/>
    </location>
</feature>
<keyword evidence="4 13" id="KW-0812">Transmembrane</keyword>
<reference evidence="16 17" key="1">
    <citation type="journal article" date="2021" name="bioRxiv">
        <title>The Gossypium anomalum genome as a resource for cotton improvement and evolutionary analysis of hybrid incompatibility.</title>
        <authorList>
            <person name="Grover C.E."/>
            <person name="Yuan D."/>
            <person name="Arick M.A."/>
            <person name="Miller E.R."/>
            <person name="Hu G."/>
            <person name="Peterson D.G."/>
            <person name="Wendel J.F."/>
            <person name="Udall J.A."/>
        </authorList>
    </citation>
    <scope>NUCLEOTIDE SEQUENCE [LARGE SCALE GENOMIC DNA]</scope>
    <source>
        <strain evidence="16">JFW-Udall</strain>
        <tissue evidence="16">Leaf</tissue>
    </source>
</reference>
<sequence>MATLKLPLLCLSALALSFFPHASTARSINTPCGFTPCGNLSIRYPFRLTTEPQSCGLKRFELVCDNNRAIFPMDRGNFYVQHIFYDNQTIHIVDVNVDKHNCSIPLSSLPFGSPTSRKFPQIGPTSYTYLDTEFAFDTFTYEEMFVMNCSTKMNKSWSGVNYINACRCSSCPPTNKNYFYFLDGATAAPAFHPSCTVEALVPISLHNINGLSTFDIYRRLRMGTQITWNLQFKLRWGSVVNALQSLFWVLVGLLLLYAESMMALVLPPATSPPSKGIILVRTLLGIFCLTVLIIRKLRRRHLSVDDAIENFLQRQKNFMPIRYSYAEIKKITGGFKNKLGQGGFGTVFKGKLQSGKLVAIKLLKESKGNGQNFINEVATIGRIHHVNVVQLIGFCADRKKQALVYDFMTNGSLDKYIFSSGSSSLSWQKMFEIVVGVGRGIEYLHNGCAMKILHFDIKPHNILLDDNFNPKVSDFGLAKLYPVDDSIISLTAARGTFGYMAPELFYKSIGGISYKADVYSFGMMLIEIVGKRKNLNPSAEYSSQVYFPTWIYDRLQLGENIELEDMTESENSIMRKMIIVAFWCIQTKPIHRPSMTKVLKMLESEDELLEIPPKSLIFSVDMSCNDRMLRQKLASFCLLLLALLSHFGLHVATGRGIGDKHCGSTFCGNLNISFPFGLRTQTHSCGSNFNGVELVCENNRTIFPMKKGNFLVKHISYVNQTILLVDASLGDDNCSVPHSSSPWLNPSLGVLGLNRADMNDRGEIYVVNCKTKMMNSSANYIDASRCSTSPSDAANGYFYFLHTEAAPSDFHPSCTFEALVPITPSDITGLSTFDIYQRLLKGTQFKWYFPNDAKVGDDGWQQWNSVSHAVGSLFLGLMYGISLYIRSNTALILRGTSIEGYFVDAPSRGVQIFCVTITGIILARTLLGISCLAVLIIRKLRRRHLSEDDFIENFLQSQTNFMPIRYSYAELKRITGGFKDKLGQGGYGTVFKGKLRSGNLVAVKLLKESKGNGQDFINEVATIGRIHHVNVVQLIGFCAEGKKQALVYDFMTNGSLDKFIFSTGNSSLSWQKMFEIAIGVGRGIEYLHNGCAMKFLHFDIKPHNILLDDNFNPKVSNFGLAKLYPVDDSIISLTVARGTFGYMAPELFYKNIGNISYKADVYSFGMMLMEIVGRRKNLKDSVDHSSQNYFPTWIYDHFELRENMKLANLSENENKIVRKMIIVAFWCIQTKPIYRPSMTKVLKMLESEDELLEIPPKSLVFSIDLSSSN</sequence>
<dbReference type="Pfam" id="PF00069">
    <property type="entry name" value="Pkinase"/>
    <property type="match status" value="2"/>
</dbReference>
<dbReference type="GO" id="GO:0004674">
    <property type="term" value="F:protein serine/threonine kinase activity"/>
    <property type="evidence" value="ECO:0007669"/>
    <property type="project" value="UniProtKB-KW"/>
</dbReference>
<feature type="domain" description="Protein kinase" evidence="15">
    <location>
        <begin position="333"/>
        <end position="609"/>
    </location>
</feature>
<evidence type="ECO:0000256" key="1">
    <source>
        <dbReference type="ARBA" id="ARBA00004479"/>
    </source>
</evidence>
<keyword evidence="2" id="KW-0723">Serine/threonine-protein kinase</keyword>
<dbReference type="GO" id="GO:0005524">
    <property type="term" value="F:ATP binding"/>
    <property type="evidence" value="ECO:0007669"/>
    <property type="project" value="UniProtKB-UniRule"/>
</dbReference>
<dbReference type="FunFam" id="3.30.200.20:FF:000178">
    <property type="entry name" value="serine/threonine-protein kinase PBS1-like"/>
    <property type="match status" value="2"/>
</dbReference>
<keyword evidence="6 12" id="KW-0547">Nucleotide-binding</keyword>
<feature type="transmembrane region" description="Helical" evidence="13">
    <location>
        <begin position="238"/>
        <end position="257"/>
    </location>
</feature>
<evidence type="ECO:0000256" key="11">
    <source>
        <dbReference type="ARBA" id="ARBA00023180"/>
    </source>
</evidence>
<gene>
    <name evidence="16" type="ORF">CXB51_000438</name>
</gene>